<comment type="caution">
    <text evidence="8">The sequence shown here is derived from an EMBL/GenBank/DDBJ whole genome shotgun (WGS) entry which is preliminary data.</text>
</comment>
<feature type="domain" description="Major facilitator superfamily (MFS) profile" evidence="7">
    <location>
        <begin position="49"/>
        <end position="504"/>
    </location>
</feature>
<dbReference type="Gene3D" id="1.20.1250.20">
    <property type="entry name" value="MFS general substrate transporter like domains"/>
    <property type="match status" value="1"/>
</dbReference>
<feature type="transmembrane region" description="Helical" evidence="6">
    <location>
        <begin position="482"/>
        <end position="501"/>
    </location>
</feature>
<dbReference type="CDD" id="cd17476">
    <property type="entry name" value="MFS_Amf1_MDR_like"/>
    <property type="match status" value="1"/>
</dbReference>
<dbReference type="InterPro" id="IPR011701">
    <property type="entry name" value="MFS"/>
</dbReference>
<protein>
    <recommendedName>
        <fullName evidence="7">Major facilitator superfamily (MFS) profile domain-containing protein</fullName>
    </recommendedName>
</protein>
<evidence type="ECO:0000256" key="5">
    <source>
        <dbReference type="SAM" id="MobiDB-lite"/>
    </source>
</evidence>
<feature type="transmembrane region" description="Helical" evidence="6">
    <location>
        <begin position="416"/>
        <end position="432"/>
    </location>
</feature>
<comment type="subcellular location">
    <subcellularLocation>
        <location evidence="1">Membrane</location>
        <topology evidence="1">Multi-pass membrane protein</topology>
    </subcellularLocation>
</comment>
<dbReference type="VEuPathDB" id="FungiDB:DIURU_001582"/>
<accession>A0A642UTC0</accession>
<dbReference type="RefSeq" id="XP_034013540.1">
    <property type="nucleotide sequence ID" value="XM_034154141.1"/>
</dbReference>
<dbReference type="EMBL" id="SWFT01000050">
    <property type="protein sequence ID" value="KAA8905154.1"/>
    <property type="molecule type" value="Genomic_DNA"/>
</dbReference>
<dbReference type="SUPFAM" id="SSF103473">
    <property type="entry name" value="MFS general substrate transporter"/>
    <property type="match status" value="1"/>
</dbReference>
<evidence type="ECO:0000313" key="9">
    <source>
        <dbReference type="Proteomes" id="UP000449547"/>
    </source>
</evidence>
<proteinExistence type="predicted"/>
<dbReference type="PANTHER" id="PTHR42718:SF1">
    <property type="entry name" value="LOW AFFINITY AMMONIUM TRANSPORTER"/>
    <property type="match status" value="1"/>
</dbReference>
<feature type="region of interest" description="Disordered" evidence="5">
    <location>
        <begin position="1"/>
        <end position="29"/>
    </location>
</feature>
<evidence type="ECO:0000256" key="4">
    <source>
        <dbReference type="ARBA" id="ARBA00023136"/>
    </source>
</evidence>
<evidence type="ECO:0000259" key="7">
    <source>
        <dbReference type="PROSITE" id="PS50850"/>
    </source>
</evidence>
<feature type="transmembrane region" description="Helical" evidence="6">
    <location>
        <begin position="374"/>
        <end position="396"/>
    </location>
</feature>
<keyword evidence="3 6" id="KW-1133">Transmembrane helix</keyword>
<feature type="transmembrane region" description="Helical" evidence="6">
    <location>
        <begin position="116"/>
        <end position="137"/>
    </location>
</feature>
<feature type="transmembrane region" description="Helical" evidence="6">
    <location>
        <begin position="343"/>
        <end position="367"/>
    </location>
</feature>
<dbReference type="OrthoDB" id="2130629at2759"/>
<sequence length="523" mass="56639">MPAVSAVVESMTSIDKAEPEKANGDDQEVACSIPQPPSDEISTIRELAFMFLMCMSQLLTQAGVAQTMVAATKIGESFHVADKPGEVSWFAAAYSLTVGTFILISGRLGDMYGYKLMYVVGHAWFGVFSLVSGFSGFTTSAVFFDVCRALQGMGPAITMPNTQAIIASYYPVGLRRNVCLGIFGAVAPGGFCFGAIFTAIFAQFSWWPWTFWTCGIVSIVLAASSILIVPKHIGNKQAKSFDWLGSVVGVSGLILLNFAWNQGPNVGWEKVYVYVLLIVGIVMLVAFVYVELHIATDPLIPRVAFRGETGFVLACIGCGWSCFGVWLYYQYRVGDLIEHESLIIQAVEFIPCGIVGVIAAIGTTFALRKFPSSFIMLMSMIAFFSGIVVGGLRHWGQTYWGQHFVSNILQPFGMDMSFPAGVIILSAAFPPAQQGVAGSLVSTVVNYSISIGLGIAGTVEYYKTKNMPEGLDRTKHGIRNAYYMGMGLAGLGVVVGAIFFVKQMIHRRRESKPTEATPDAEHP</sequence>
<feature type="transmembrane region" description="Helical" evidence="6">
    <location>
        <begin position="444"/>
        <end position="462"/>
    </location>
</feature>
<feature type="transmembrane region" description="Helical" evidence="6">
    <location>
        <begin position="182"/>
        <end position="203"/>
    </location>
</feature>
<organism evidence="8 9">
    <name type="scientific">Diutina rugosa</name>
    <name type="common">Yeast</name>
    <name type="synonym">Candida rugosa</name>
    <dbReference type="NCBI Taxonomy" id="5481"/>
    <lineage>
        <taxon>Eukaryota</taxon>
        <taxon>Fungi</taxon>
        <taxon>Dikarya</taxon>
        <taxon>Ascomycota</taxon>
        <taxon>Saccharomycotina</taxon>
        <taxon>Pichiomycetes</taxon>
        <taxon>Debaryomycetaceae</taxon>
        <taxon>Diutina</taxon>
    </lineage>
</organism>
<evidence type="ECO:0000256" key="6">
    <source>
        <dbReference type="SAM" id="Phobius"/>
    </source>
</evidence>
<dbReference type="GO" id="GO:0016020">
    <property type="term" value="C:membrane"/>
    <property type="evidence" value="ECO:0007669"/>
    <property type="project" value="UniProtKB-SubCell"/>
</dbReference>
<reference evidence="8 9" key="1">
    <citation type="submission" date="2019-07" db="EMBL/GenBank/DDBJ databases">
        <title>Genome assembly of two rare yeast pathogens: Diutina rugosa and Trichomonascus ciferrii.</title>
        <authorList>
            <person name="Mixao V."/>
            <person name="Saus E."/>
            <person name="Hansen A."/>
            <person name="Lass-Flor C."/>
            <person name="Gabaldon T."/>
        </authorList>
    </citation>
    <scope>NUCLEOTIDE SEQUENCE [LARGE SCALE GENOMIC DNA]</scope>
    <source>
        <strain evidence="8 9">CBS 613</strain>
    </source>
</reference>
<dbReference type="PANTHER" id="PTHR42718">
    <property type="entry name" value="MAJOR FACILITATOR SUPERFAMILY MULTIDRUG TRANSPORTER MFSC"/>
    <property type="match status" value="1"/>
</dbReference>
<name>A0A642UTC0_DIURU</name>
<dbReference type="Proteomes" id="UP000449547">
    <property type="component" value="Unassembled WGS sequence"/>
</dbReference>
<feature type="transmembrane region" description="Helical" evidence="6">
    <location>
        <begin position="311"/>
        <end position="331"/>
    </location>
</feature>
<dbReference type="OMA" id="GWSCFGV"/>
<keyword evidence="4 6" id="KW-0472">Membrane</keyword>
<keyword evidence="2 6" id="KW-0812">Transmembrane</keyword>
<gene>
    <name evidence="8" type="ORF">DIURU_001582</name>
</gene>
<dbReference type="GeneID" id="54780235"/>
<feature type="transmembrane region" description="Helical" evidence="6">
    <location>
        <begin position="209"/>
        <end position="229"/>
    </location>
</feature>
<feature type="transmembrane region" description="Helical" evidence="6">
    <location>
        <begin position="241"/>
        <end position="260"/>
    </location>
</feature>
<feature type="transmembrane region" description="Helical" evidence="6">
    <location>
        <begin position="149"/>
        <end position="170"/>
    </location>
</feature>
<feature type="transmembrane region" description="Helical" evidence="6">
    <location>
        <begin position="87"/>
        <end position="104"/>
    </location>
</feature>
<feature type="compositionally biased region" description="Basic and acidic residues" evidence="5">
    <location>
        <begin position="15"/>
        <end position="24"/>
    </location>
</feature>
<dbReference type="InterPro" id="IPR020846">
    <property type="entry name" value="MFS_dom"/>
</dbReference>
<dbReference type="Pfam" id="PF07690">
    <property type="entry name" value="MFS_1"/>
    <property type="match status" value="1"/>
</dbReference>
<keyword evidence="9" id="KW-1185">Reference proteome</keyword>
<evidence type="ECO:0000256" key="3">
    <source>
        <dbReference type="ARBA" id="ARBA00022989"/>
    </source>
</evidence>
<evidence type="ECO:0000313" key="8">
    <source>
        <dbReference type="EMBL" id="KAA8905154.1"/>
    </source>
</evidence>
<evidence type="ECO:0000256" key="2">
    <source>
        <dbReference type="ARBA" id="ARBA00022692"/>
    </source>
</evidence>
<dbReference type="InterPro" id="IPR036259">
    <property type="entry name" value="MFS_trans_sf"/>
</dbReference>
<dbReference type="Gene3D" id="1.20.1720.10">
    <property type="entry name" value="Multidrug resistance protein D"/>
    <property type="match status" value="1"/>
</dbReference>
<dbReference type="GO" id="GO:0022857">
    <property type="term" value="F:transmembrane transporter activity"/>
    <property type="evidence" value="ECO:0007669"/>
    <property type="project" value="InterPro"/>
</dbReference>
<evidence type="ECO:0000256" key="1">
    <source>
        <dbReference type="ARBA" id="ARBA00004141"/>
    </source>
</evidence>
<dbReference type="AlphaFoldDB" id="A0A642UTC0"/>
<dbReference type="PROSITE" id="PS50850">
    <property type="entry name" value="MFS"/>
    <property type="match status" value="1"/>
</dbReference>
<feature type="transmembrane region" description="Helical" evidence="6">
    <location>
        <begin position="272"/>
        <end position="290"/>
    </location>
</feature>